<keyword evidence="11" id="KW-0862">Zinc</keyword>
<comment type="similarity">
    <text evidence="3">Belongs to the polyprenol kinase family.</text>
</comment>
<evidence type="ECO:0000256" key="15">
    <source>
        <dbReference type="ARBA" id="ARBA00024015"/>
    </source>
</evidence>
<feature type="compositionally biased region" description="Acidic residues" evidence="20">
    <location>
        <begin position="95"/>
        <end position="113"/>
    </location>
</feature>
<comment type="caution">
    <text evidence="22">The sequence shown here is derived from an EMBL/GenBank/DDBJ whole genome shotgun (WGS) entry which is preliminary data.</text>
</comment>
<feature type="compositionally biased region" description="Basic and acidic residues" evidence="20">
    <location>
        <begin position="2256"/>
        <end position="2270"/>
    </location>
</feature>
<evidence type="ECO:0000256" key="14">
    <source>
        <dbReference type="ARBA" id="ARBA00023136"/>
    </source>
</evidence>
<feature type="region of interest" description="Disordered" evidence="20">
    <location>
        <begin position="1817"/>
        <end position="1840"/>
    </location>
</feature>
<keyword evidence="5" id="KW-0934">Plastid</keyword>
<keyword evidence="19" id="KW-0175">Coiled coil</keyword>
<feature type="compositionally biased region" description="Low complexity" evidence="20">
    <location>
        <begin position="9"/>
        <end position="19"/>
    </location>
</feature>
<evidence type="ECO:0000256" key="6">
    <source>
        <dbReference type="ARBA" id="ARBA00022679"/>
    </source>
</evidence>
<keyword evidence="6" id="KW-0808">Transferase</keyword>
<keyword evidence="14" id="KW-0472">Membrane</keyword>
<evidence type="ECO:0000256" key="4">
    <source>
        <dbReference type="ARBA" id="ARBA00022528"/>
    </source>
</evidence>
<dbReference type="SUPFAM" id="SSF144232">
    <property type="entry name" value="HIT/MYND zinc finger-like"/>
    <property type="match status" value="7"/>
</dbReference>
<dbReference type="InterPro" id="IPR039606">
    <property type="entry name" value="Phytol/farnesol_kinase"/>
</dbReference>
<reference evidence="22" key="1">
    <citation type="submission" date="2020-06" db="EMBL/GenBank/DDBJ databases">
        <authorList>
            <consortium name="Plant Systems Biology data submission"/>
        </authorList>
    </citation>
    <scope>NUCLEOTIDE SEQUENCE</scope>
    <source>
        <strain evidence="22">D6</strain>
    </source>
</reference>
<feature type="domain" description="MYND-type" evidence="21">
    <location>
        <begin position="1278"/>
        <end position="1322"/>
    </location>
</feature>
<feature type="compositionally biased region" description="Acidic residues" evidence="20">
    <location>
        <begin position="160"/>
        <end position="189"/>
    </location>
</feature>
<dbReference type="OrthoDB" id="341421at2759"/>
<dbReference type="GO" id="GO:0010276">
    <property type="term" value="F:phytol kinase activity"/>
    <property type="evidence" value="ECO:0007669"/>
    <property type="project" value="UniProtKB-EC"/>
</dbReference>
<evidence type="ECO:0000256" key="1">
    <source>
        <dbReference type="ARBA" id="ARBA00004141"/>
    </source>
</evidence>
<evidence type="ECO:0000256" key="10">
    <source>
        <dbReference type="ARBA" id="ARBA00022777"/>
    </source>
</evidence>
<comment type="catalytic activity">
    <reaction evidence="17">
        <text>phytol + CTP = phytyl phosphate + CDP + H(+)</text>
        <dbReference type="Rhea" id="RHEA:38055"/>
        <dbReference type="ChEBI" id="CHEBI:15378"/>
        <dbReference type="ChEBI" id="CHEBI:17327"/>
        <dbReference type="ChEBI" id="CHEBI:37563"/>
        <dbReference type="ChEBI" id="CHEBI:58069"/>
        <dbReference type="ChEBI" id="CHEBI:75483"/>
        <dbReference type="EC" id="2.7.1.182"/>
    </reaction>
</comment>
<keyword evidence="10" id="KW-0418">Kinase</keyword>
<dbReference type="Gene3D" id="6.10.140.2220">
    <property type="match status" value="7"/>
</dbReference>
<feature type="compositionally biased region" description="Acidic residues" evidence="20">
    <location>
        <begin position="61"/>
        <end position="86"/>
    </location>
</feature>
<evidence type="ECO:0000259" key="21">
    <source>
        <dbReference type="PROSITE" id="PS50865"/>
    </source>
</evidence>
<feature type="region of interest" description="Disordered" evidence="20">
    <location>
        <begin position="1"/>
        <end position="710"/>
    </location>
</feature>
<dbReference type="PANTHER" id="PTHR32523:SF8">
    <property type="entry name" value="DOLICHOL KINASE"/>
    <property type="match status" value="1"/>
</dbReference>
<feature type="compositionally biased region" description="Acidic residues" evidence="20">
    <location>
        <begin position="127"/>
        <end position="136"/>
    </location>
</feature>
<feature type="compositionally biased region" description="Acidic residues" evidence="20">
    <location>
        <begin position="36"/>
        <end position="48"/>
    </location>
</feature>
<feature type="compositionally biased region" description="Low complexity" evidence="20">
    <location>
        <begin position="2271"/>
        <end position="2282"/>
    </location>
</feature>
<feature type="region of interest" description="Disordered" evidence="20">
    <location>
        <begin position="941"/>
        <end position="966"/>
    </location>
</feature>
<feature type="region of interest" description="Disordered" evidence="20">
    <location>
        <begin position="1208"/>
        <end position="1231"/>
    </location>
</feature>
<evidence type="ECO:0000256" key="20">
    <source>
        <dbReference type="SAM" id="MobiDB-lite"/>
    </source>
</evidence>
<keyword evidence="23" id="KW-1185">Reference proteome</keyword>
<feature type="compositionally biased region" description="Acidic residues" evidence="20">
    <location>
        <begin position="264"/>
        <end position="289"/>
    </location>
</feature>
<dbReference type="PANTHER" id="PTHR32523">
    <property type="entry name" value="PHYTOL KINASE 1, CHLOROPLASTIC"/>
    <property type="match status" value="1"/>
</dbReference>
<accession>A0A9N8HCB7</accession>
<feature type="domain" description="MYND-type" evidence="21">
    <location>
        <begin position="1040"/>
        <end position="1084"/>
    </location>
</feature>
<evidence type="ECO:0000256" key="19">
    <source>
        <dbReference type="SAM" id="Coils"/>
    </source>
</evidence>
<evidence type="ECO:0000313" key="23">
    <source>
        <dbReference type="Proteomes" id="UP001153069"/>
    </source>
</evidence>
<feature type="region of interest" description="Disordered" evidence="20">
    <location>
        <begin position="2318"/>
        <end position="2363"/>
    </location>
</feature>
<keyword evidence="4" id="KW-0150">Chloroplast</keyword>
<proteinExistence type="inferred from homology"/>
<evidence type="ECO:0000256" key="3">
    <source>
        <dbReference type="ARBA" id="ARBA00010794"/>
    </source>
</evidence>
<gene>
    <name evidence="22" type="ORF">SEMRO_375_G129400.1</name>
</gene>
<comment type="pathway">
    <text evidence="15">Cofactor biosynthesis; tocopherol biosynthesis.</text>
</comment>
<feature type="compositionally biased region" description="Acidic residues" evidence="20">
    <location>
        <begin position="199"/>
        <end position="223"/>
    </location>
</feature>
<feature type="compositionally biased region" description="Acidic residues" evidence="20">
    <location>
        <begin position="309"/>
        <end position="326"/>
    </location>
</feature>
<feature type="domain" description="MYND-type" evidence="21">
    <location>
        <begin position="1486"/>
        <end position="1530"/>
    </location>
</feature>
<feature type="domain" description="MYND-type" evidence="21">
    <location>
        <begin position="1157"/>
        <end position="1201"/>
    </location>
</feature>
<comment type="subcellular location">
    <subcellularLocation>
        <location evidence="1">Membrane</location>
        <topology evidence="1">Multi-pass membrane protein</topology>
    </subcellularLocation>
    <subcellularLocation>
        <location evidence="2">Plastid</location>
        <location evidence="2">Chloroplast</location>
    </subcellularLocation>
</comment>
<feature type="compositionally biased region" description="Basic and acidic residues" evidence="20">
    <location>
        <begin position="362"/>
        <end position="390"/>
    </location>
</feature>
<name>A0A9N8HCB7_9STRA</name>
<keyword evidence="9 18" id="KW-0863">Zinc-finger</keyword>
<feature type="compositionally biased region" description="Basic and acidic residues" evidence="20">
    <location>
        <begin position="2489"/>
        <end position="2505"/>
    </location>
</feature>
<evidence type="ECO:0000256" key="17">
    <source>
        <dbReference type="ARBA" id="ARBA00048889"/>
    </source>
</evidence>
<dbReference type="GO" id="GO:0009507">
    <property type="term" value="C:chloroplast"/>
    <property type="evidence" value="ECO:0007669"/>
    <property type="project" value="UniProtKB-SubCell"/>
</dbReference>
<keyword evidence="7" id="KW-0812">Transmembrane</keyword>
<feature type="region of interest" description="Disordered" evidence="20">
    <location>
        <begin position="2426"/>
        <end position="2515"/>
    </location>
</feature>
<feature type="region of interest" description="Disordered" evidence="20">
    <location>
        <begin position="1590"/>
        <end position="1615"/>
    </location>
</feature>
<feature type="compositionally biased region" description="Polar residues" evidence="20">
    <location>
        <begin position="2068"/>
        <end position="2077"/>
    </location>
</feature>
<feature type="compositionally biased region" description="Pro residues" evidence="20">
    <location>
        <begin position="2222"/>
        <end position="2231"/>
    </location>
</feature>
<feature type="compositionally biased region" description="Low complexity" evidence="20">
    <location>
        <begin position="1590"/>
        <end position="1600"/>
    </location>
</feature>
<dbReference type="EC" id="2.7.1.182" evidence="16"/>
<sequence length="2515" mass="270327">MDSDEDDVSSGSYISESSSEFQKPKASSAKQQSYLDESDSDAISDSDEESSRPPPKKKAQDEDELDDDDYDDDYDDGMVSDSDEESAPAKKQSSYDDDDVDDGDNISDSDDEESSRVPPQKQHASGDMDDEPDVISDSEGNISDSGDEGGDDNRAADLDSGSEVDDGSDVDMGGGDEDEDAISDSDEGDPVANNKASADDDDVDMGGGDEDEDAISDSDEEDPVTNNKTTADDDLDMGGGDQDEDAISDSDEEDPVANNKTPADDDDLDMGGGDEDEDAISDSDEEDPVTNEKAPAGDDDVDMGGGDEHDGDQDEESNLDSDEDDKSLERGLQRQESTASVLKDSDSSYSEELSGHDDEEEFRNPVDREADAPVPAYKEKPPTPPKKEAEEPATTSPKKKSVLDSTANMRVMKHHEYESDDSTSEKKKAASCTAPPKKKSVLDSDSEYESDDSTSEKKKTKATTPAPKSPPKKKSVLDSDCEYESDDSTSEKKTKAAAPAPKSSPKKKSVLESDSEYDSDDSTSKKKAKAAPPGPSKKKSVLDSDSEYESDDSTSEKKKAKATAPAQKSPPKKKSVLESSDEESDESTSEKKKAKAAAPAQKSPPKKKSALESSDEESDDSTSEKKKAKATAPAQKSPPKKKSALESSDEESDESTSEKKTKATTPAPKQKPKSSLDDSDSDEESSSTGGKAIATTREKPSPIGDDTNESRGEAQLCSACGAKAAYFTGGMSTCSACHNVSFRASWTGDKGKIDKETLEDTAEECHACGMESDYVSEGMIYCSACHEIPYCSIECKQWHWNEGHKKECTGIADDERRVSVASSSLGIIKEEDEGSEQSIDAFDPGAENASNEPQSAQGVMAALAKARAEATAKTEQQSSPAATAKSCQSCGTQEEFAPDGMKTCVRCFEVTYCSVDCMEWHWVQGGHKMVCKGATEAERKGAPLTTSSNDSDGSIDAFGGPEEVGAPESKEGLLAALAKARAEAQSKAQAASIPKDKCKACGPEEVGAPESKEGLLAALAKARAEAQSKAQAASIPKDKCKACGVEKEFVPDGMIMCSKCSQVPYCSVDCMEWDWEGGGHSHSCGGVSVPERTRSLQKPTHTGNDSEGSIVAFDPNAEASGGPKSKEGVLAALAAARTQTAAAAAKKPAPMSTMKACISCGMDKEFVPEGLQTCPKCSQVPYCSKDCMVWHWNSGGHKDECTGTSTGGGHTINQAPSHDSEGSIDAFDPNAANAKPQSIMAALAKAREEAAAATASSSKTPSLAKPRGIVQQSDLVECKACGMDEEFVSEGMRSCPRCKLVPYCSLDCMSWHWEVGGHSKECPGLSDDERNTNSISNAKVRDDNSIEAFSLKSDGAGAPPTKAAIIAALSRSKDGPVKCKACGMDKEFVPEGMHMCPKCRTVPYCSEDCMKWDWNSGGHKSSCPGASVADRSKDRAVVLPDDGDDGSIEAFGGHEEAPQGKEGILAALSKARAEVAAKPPAIPSKCEACGTEAEFVPEGMKTCPKCNGVSYCSDDCMKWHWGSGGHKDKCPGVSVSTAEKKKDNMLVVHSGGESDGSIEAFDAGAGTGKAPQSQAGVLAALSKAREEAAASKAPSSALPLQGATSSPPPVRDQITAGAPAQNTQYIPQQGMLVAPPSSSPSIREQITGGRAPPSSTQPLRDQITGMAPASSAPAYDTNMLKLELERTKRQYNDAMLSKAALERTLNDITKAAAVPPRNQPAESHDGISQSIDSFLRRLEGLLEADRTVLNKTHSQVETLTQQNAVAPAGALAQSVVDLEDSIQGLVAKSRQAAADKDALKKAINEAEMKASLLHGAPTTARGHSWRGQNATQPVGSDRGKDAMMRDLSHKWDDIVAESDYLKAQLDQTTRERDQMRAEKEATERVLQEKEALLAEVCKTIVDLENEVSRIYGEQKSLESQNEKLRRRLDQLTKELAQMHIDKDASDELLREKEAMLNELAQLAMELEAQILTIDGEKKSLQGDLQQAFSALTKHREAKDRLEKSFTHAEKEIRGLRLKINDALQATNPAYSIGSTLSSKPEIPVHQDYFRQPVYESDARDEVGGPTPARNNTSNTQGAPFAYSDRAAALNLPSQRQDAIGHAIRQRTGTPQYSGEVRSAAPKPEQPPLRQNIPEPAPQTEEWVHPPQPNPPQQRVAVPERTLPHTWTPAAPIRQRDGAKEPKGIQFTHDYGKPLRRQVAPPISRYYQRSDQESNAIKRDRLPPAPSFPPPQVAANYISAQNDPRQAAPPQYAPSSRSRDNYRGRDADRARQVAPPVVAANPRQEQPKTTKKSTMRLPLTPTEQRMAIIQQKIAEKVAAARRAPGATSKKSQSKYSQPSAPSQSSLRPQYGKAPASRSDNKNKNDIFRNRLEELEPPSLRRPSQLLHQTTAPSYSHLAPKPTTRAAAYKPPAPSGRMYVVAQPHHSYQNAPSHQYRRADPSGGYRHQTPRLPKEIPHAPPRYVIQSPYPGGHHHVGYASSSRPQQYAVTHHVDPKNLQKVRDERWRQVLSSSSALS</sequence>
<evidence type="ECO:0000313" key="22">
    <source>
        <dbReference type="EMBL" id="CAB9509096.1"/>
    </source>
</evidence>
<feature type="compositionally biased region" description="Acidic residues" evidence="20">
    <location>
        <begin position="232"/>
        <end position="255"/>
    </location>
</feature>
<feature type="domain" description="MYND-type" evidence="21">
    <location>
        <begin position="765"/>
        <end position="808"/>
    </location>
</feature>
<evidence type="ECO:0000256" key="7">
    <source>
        <dbReference type="ARBA" id="ARBA00022692"/>
    </source>
</evidence>
<feature type="compositionally biased region" description="Acidic residues" evidence="20">
    <location>
        <begin position="479"/>
        <end position="488"/>
    </location>
</feature>
<evidence type="ECO:0000256" key="9">
    <source>
        <dbReference type="ARBA" id="ARBA00022771"/>
    </source>
</evidence>
<evidence type="ECO:0000256" key="12">
    <source>
        <dbReference type="ARBA" id="ARBA00022946"/>
    </source>
</evidence>
<feature type="compositionally biased region" description="Acidic residues" evidence="20">
    <location>
        <begin position="444"/>
        <end position="453"/>
    </location>
</feature>
<feature type="compositionally biased region" description="Low complexity" evidence="20">
    <location>
        <begin position="2327"/>
        <end position="2344"/>
    </location>
</feature>
<feature type="domain" description="MYND-type" evidence="21">
    <location>
        <begin position="887"/>
        <end position="931"/>
    </location>
</feature>
<feature type="domain" description="MYND-type" evidence="21">
    <location>
        <begin position="1379"/>
        <end position="1423"/>
    </location>
</feature>
<feature type="region of interest" description="Disordered" evidence="20">
    <location>
        <begin position="2104"/>
        <end position="2301"/>
    </location>
</feature>
<feature type="region of interest" description="Disordered" evidence="20">
    <location>
        <begin position="1630"/>
        <end position="1660"/>
    </location>
</feature>
<evidence type="ECO:0000256" key="5">
    <source>
        <dbReference type="ARBA" id="ARBA00022640"/>
    </source>
</evidence>
<feature type="coiled-coil region" evidence="19">
    <location>
        <begin position="1858"/>
        <end position="2018"/>
    </location>
</feature>
<dbReference type="Pfam" id="PF01753">
    <property type="entry name" value="zf-MYND"/>
    <property type="match status" value="5"/>
</dbReference>
<evidence type="ECO:0000256" key="8">
    <source>
        <dbReference type="ARBA" id="ARBA00022723"/>
    </source>
</evidence>
<organism evidence="22 23">
    <name type="scientific">Seminavis robusta</name>
    <dbReference type="NCBI Taxonomy" id="568900"/>
    <lineage>
        <taxon>Eukaryota</taxon>
        <taxon>Sar</taxon>
        <taxon>Stramenopiles</taxon>
        <taxon>Ochrophyta</taxon>
        <taxon>Bacillariophyta</taxon>
        <taxon>Bacillariophyceae</taxon>
        <taxon>Bacillariophycidae</taxon>
        <taxon>Naviculales</taxon>
        <taxon>Naviculaceae</taxon>
        <taxon>Seminavis</taxon>
    </lineage>
</organism>
<dbReference type="Proteomes" id="UP001153069">
    <property type="component" value="Unassembled WGS sequence"/>
</dbReference>
<evidence type="ECO:0000256" key="16">
    <source>
        <dbReference type="ARBA" id="ARBA00039024"/>
    </source>
</evidence>
<evidence type="ECO:0000256" key="2">
    <source>
        <dbReference type="ARBA" id="ARBA00004229"/>
    </source>
</evidence>
<evidence type="ECO:0000256" key="11">
    <source>
        <dbReference type="ARBA" id="ARBA00022833"/>
    </source>
</evidence>
<feature type="compositionally biased region" description="Acidic residues" evidence="20">
    <location>
        <begin position="544"/>
        <end position="553"/>
    </location>
</feature>
<feature type="compositionally biased region" description="Basic and acidic residues" evidence="20">
    <location>
        <begin position="2207"/>
        <end position="2221"/>
    </location>
</feature>
<evidence type="ECO:0000256" key="18">
    <source>
        <dbReference type="PROSITE-ProRule" id="PRU00134"/>
    </source>
</evidence>
<dbReference type="PROSITE" id="PS50865">
    <property type="entry name" value="ZF_MYND_2"/>
    <property type="match status" value="7"/>
</dbReference>
<feature type="compositionally biased region" description="Basic and acidic residues" evidence="20">
    <location>
        <begin position="2173"/>
        <end position="2182"/>
    </location>
</feature>
<keyword evidence="8" id="KW-0479">Metal-binding</keyword>
<evidence type="ECO:0000256" key="13">
    <source>
        <dbReference type="ARBA" id="ARBA00022989"/>
    </source>
</evidence>
<dbReference type="InterPro" id="IPR002893">
    <property type="entry name" value="Znf_MYND"/>
</dbReference>
<dbReference type="GO" id="GO:0016020">
    <property type="term" value="C:membrane"/>
    <property type="evidence" value="ECO:0007669"/>
    <property type="project" value="UniProtKB-SubCell"/>
</dbReference>
<feature type="region of interest" description="Disordered" evidence="20">
    <location>
        <begin position="827"/>
        <end position="858"/>
    </location>
</feature>
<dbReference type="EMBL" id="CAICTM010000374">
    <property type="protein sequence ID" value="CAB9509096.1"/>
    <property type="molecule type" value="Genomic_DNA"/>
</dbReference>
<feature type="region of interest" description="Disordered" evidence="20">
    <location>
        <begin position="2057"/>
        <end position="2078"/>
    </location>
</feature>
<feature type="compositionally biased region" description="Polar residues" evidence="20">
    <location>
        <begin position="848"/>
        <end position="857"/>
    </location>
</feature>
<dbReference type="GO" id="GO:0008270">
    <property type="term" value="F:zinc ion binding"/>
    <property type="evidence" value="ECO:0007669"/>
    <property type="project" value="UniProtKB-KW"/>
</dbReference>
<protein>
    <recommendedName>
        <fullName evidence="16">phytol kinase</fullName>
        <ecNumber evidence="16">2.7.1.182</ecNumber>
    </recommendedName>
</protein>
<keyword evidence="13" id="KW-1133">Transmembrane helix</keyword>
<keyword evidence="12" id="KW-0809">Transit peptide</keyword>
<feature type="compositionally biased region" description="Polar residues" evidence="20">
    <location>
        <begin position="2477"/>
        <end position="2486"/>
    </location>
</feature>
<dbReference type="PROSITE" id="PS01360">
    <property type="entry name" value="ZF_MYND_1"/>
    <property type="match status" value="7"/>
</dbReference>